<dbReference type="GO" id="GO:0032259">
    <property type="term" value="P:methylation"/>
    <property type="evidence" value="ECO:0007669"/>
    <property type="project" value="UniProtKB-KW"/>
</dbReference>
<proteinExistence type="predicted"/>
<dbReference type="PATRIC" id="fig|1122148.6.peg.674"/>
<dbReference type="Gene3D" id="3.30.750.80">
    <property type="entry name" value="RNA methyltransferase domain (HRMD) like"/>
    <property type="match status" value="1"/>
</dbReference>
<accession>A0A0R2JW69</accession>
<reference evidence="5 6" key="1">
    <citation type="journal article" date="2015" name="Genome Announc.">
        <title>Expanding the biotechnology potential of lactobacilli through comparative genomics of 213 strains and associated genera.</title>
        <authorList>
            <person name="Sun Z."/>
            <person name="Harris H.M."/>
            <person name="McCann A."/>
            <person name="Guo C."/>
            <person name="Argimon S."/>
            <person name="Zhang W."/>
            <person name="Yang X."/>
            <person name="Jeffery I.B."/>
            <person name="Cooney J.C."/>
            <person name="Kagawa T.F."/>
            <person name="Liu W."/>
            <person name="Song Y."/>
            <person name="Salvetti E."/>
            <person name="Wrobel A."/>
            <person name="Rasinkangas P."/>
            <person name="Parkhill J."/>
            <person name="Rea M.C."/>
            <person name="O'Sullivan O."/>
            <person name="Ritari J."/>
            <person name="Douillard F.P."/>
            <person name="Paul Ross R."/>
            <person name="Yang R."/>
            <person name="Briner A.E."/>
            <person name="Felis G.E."/>
            <person name="de Vos W.M."/>
            <person name="Barrangou R."/>
            <person name="Klaenhammer T.R."/>
            <person name="Caufield P.W."/>
            <person name="Cui Y."/>
            <person name="Zhang H."/>
            <person name="O'Toole P.W."/>
        </authorList>
    </citation>
    <scope>NUCLEOTIDE SEQUENCE [LARGE SCALE GENOMIC DNA]</scope>
    <source>
        <strain evidence="5 6">DSM 20690</strain>
    </source>
</reference>
<dbReference type="CDD" id="cd11572">
    <property type="entry name" value="RlmI_M_like"/>
    <property type="match status" value="1"/>
</dbReference>
<dbReference type="InterPro" id="IPR029063">
    <property type="entry name" value="SAM-dependent_MTases_sf"/>
</dbReference>
<dbReference type="InterPro" id="IPR041532">
    <property type="entry name" value="RlmI-like_PUA"/>
</dbReference>
<dbReference type="SUPFAM" id="SSF53335">
    <property type="entry name" value="S-adenosyl-L-methionine-dependent methyltransferases"/>
    <property type="match status" value="1"/>
</dbReference>
<keyword evidence="1" id="KW-0489">Methyltransferase</keyword>
<dbReference type="EMBL" id="JQBT01000032">
    <property type="protein sequence ID" value="KRN79244.1"/>
    <property type="molecule type" value="Genomic_DNA"/>
</dbReference>
<dbReference type="STRING" id="53444.AYR59_06760"/>
<name>A0A0R2JW69_9LACO</name>
<evidence type="ECO:0000256" key="2">
    <source>
        <dbReference type="ARBA" id="ARBA00022679"/>
    </source>
</evidence>
<dbReference type="PANTHER" id="PTHR43042">
    <property type="entry name" value="SAM-DEPENDENT METHYLTRANSFERASE"/>
    <property type="match status" value="1"/>
</dbReference>
<keyword evidence="2" id="KW-0808">Transferase</keyword>
<evidence type="ECO:0000256" key="3">
    <source>
        <dbReference type="ARBA" id="ARBA00022691"/>
    </source>
</evidence>
<dbReference type="OrthoDB" id="9805492at2"/>
<organism evidence="5 6">
    <name type="scientific">Fructilactobacillus lindneri DSM 20690 = JCM 11027</name>
    <dbReference type="NCBI Taxonomy" id="1122148"/>
    <lineage>
        <taxon>Bacteria</taxon>
        <taxon>Bacillati</taxon>
        <taxon>Bacillota</taxon>
        <taxon>Bacilli</taxon>
        <taxon>Lactobacillales</taxon>
        <taxon>Lactobacillaceae</taxon>
        <taxon>Fructilactobacillus</taxon>
    </lineage>
</organism>
<dbReference type="GeneID" id="61250541"/>
<dbReference type="Proteomes" id="UP000051565">
    <property type="component" value="Unassembled WGS sequence"/>
</dbReference>
<keyword evidence="3" id="KW-0949">S-adenosyl-L-methionine</keyword>
<evidence type="ECO:0000313" key="6">
    <source>
        <dbReference type="Proteomes" id="UP000051565"/>
    </source>
</evidence>
<dbReference type="Pfam" id="PF17785">
    <property type="entry name" value="PUA_3"/>
    <property type="match status" value="1"/>
</dbReference>
<protein>
    <recommendedName>
        <fullName evidence="4">RlmI-like PUA domain-containing protein</fullName>
    </recommendedName>
</protein>
<comment type="caution">
    <text evidence="5">The sequence shown here is derived from an EMBL/GenBank/DDBJ whole genome shotgun (WGS) entry which is preliminary data.</text>
</comment>
<dbReference type="InterPro" id="IPR015947">
    <property type="entry name" value="PUA-like_sf"/>
</dbReference>
<feature type="domain" description="RlmI-like PUA" evidence="4">
    <location>
        <begin position="4"/>
        <end position="66"/>
    </location>
</feature>
<evidence type="ECO:0000259" key="4">
    <source>
        <dbReference type="Pfam" id="PF17785"/>
    </source>
</evidence>
<dbReference type="AlphaFoldDB" id="A0A0R2JW69"/>
<dbReference type="Gene3D" id="2.30.130.10">
    <property type="entry name" value="PUA domain"/>
    <property type="match status" value="1"/>
</dbReference>
<dbReference type="GO" id="GO:0003723">
    <property type="term" value="F:RNA binding"/>
    <property type="evidence" value="ECO:0007669"/>
    <property type="project" value="InterPro"/>
</dbReference>
<dbReference type="Gene3D" id="3.40.50.150">
    <property type="entry name" value="Vaccinia Virus protein VP39"/>
    <property type="match status" value="1"/>
</dbReference>
<dbReference type="InterPro" id="IPR036974">
    <property type="entry name" value="PUA_sf"/>
</dbReference>
<keyword evidence="6" id="KW-1185">Reference proteome</keyword>
<evidence type="ECO:0000313" key="5">
    <source>
        <dbReference type="EMBL" id="KRN79244.1"/>
    </source>
</evidence>
<dbReference type="RefSeq" id="WP_054646462.1">
    <property type="nucleotide sequence ID" value="NZ_FUXS01000001.1"/>
</dbReference>
<dbReference type="PANTHER" id="PTHR43042:SF3">
    <property type="entry name" value="RIBOSOMAL RNA LARGE SUBUNIT METHYLTRANSFERASE YWBD-RELATED"/>
    <property type="match status" value="1"/>
</dbReference>
<dbReference type="SUPFAM" id="SSF88697">
    <property type="entry name" value="PUA domain-like"/>
    <property type="match status" value="1"/>
</dbReference>
<gene>
    <name evidence="5" type="ORF">IV52_GL000652</name>
</gene>
<evidence type="ECO:0000256" key="1">
    <source>
        <dbReference type="ARBA" id="ARBA00022603"/>
    </source>
</evidence>
<sequence length="391" mass="43887">MREVEITGAAASKFEGGYPQISLKDLDNENDFTNNGEWVALMKGGHFVASAYLAKEGNGIGWILSRKENQPIDENFFTKLFKHAFNQRVPLQEKGLSAYRLFNGQGDGLGGLTIDNYDGEIVISWENDGIFNQRRIILQAIANSLESYQNLYEVKHFEKGSEIKAVNGMAPNPQVEKNITENGTIYPIHLAGATKTGLEIGYRDVRKQIKKNSQAKVALNLLFDQTGFVAATIMGGSVQTEDVDQNKRAKTDLVQEFAANSVQSDAQTVRIMDIKGYLDYASKHDLRFDVITINLPVFLRSKKGNFNIRKDLKELLTIVFALANSQADIFLTTQTTSVSIRDLRSNAQDALNNTQHAFIEKEVFKAPADFPFDKEYLRESPIKGLWFKLQK</sequence>
<dbReference type="GO" id="GO:0008168">
    <property type="term" value="F:methyltransferase activity"/>
    <property type="evidence" value="ECO:0007669"/>
    <property type="project" value="UniProtKB-KW"/>
</dbReference>